<sequence>MGVRSTFGNPDVLTADVATSRLARSPTSGTAIGDTARVDPATAPEPWPFVPPETADPAAASARRRPAPLAIPVFAKEGAQAGVACNNEVAERLDAGLPVVLWLNVEVRDPSSSGMSRTVSTKSS</sequence>
<evidence type="ECO:0000256" key="1">
    <source>
        <dbReference type="SAM" id="MobiDB-lite"/>
    </source>
</evidence>
<feature type="region of interest" description="Disordered" evidence="1">
    <location>
        <begin position="23"/>
        <end position="63"/>
    </location>
</feature>
<dbReference type="PATRIC" id="fig|42234.21.peg.1853"/>
<reference evidence="3" key="1">
    <citation type="submission" date="2014-07" db="EMBL/GenBank/DDBJ databases">
        <title>Genome sequencing of plant-pathogenic Streptomyces species.</title>
        <authorList>
            <person name="Harrison J."/>
            <person name="Sapp M."/>
            <person name="Thwaites R."/>
            <person name="Studholme D.J."/>
        </authorList>
    </citation>
    <scope>NUCLEOTIDE SEQUENCE [LARGE SCALE GENOMIC DNA]</scope>
    <source>
        <strain evidence="3">NCPPB 4445</strain>
    </source>
</reference>
<evidence type="ECO:0000313" key="3">
    <source>
        <dbReference type="Proteomes" id="UP000037151"/>
    </source>
</evidence>
<protein>
    <submittedName>
        <fullName evidence="2">Uncharacterized protein</fullName>
    </submittedName>
</protein>
<evidence type="ECO:0000313" key="2">
    <source>
        <dbReference type="EMBL" id="KND37843.1"/>
    </source>
</evidence>
<dbReference type="EMBL" id="JPPY01000060">
    <property type="protein sequence ID" value="KND37843.1"/>
    <property type="molecule type" value="Genomic_DNA"/>
</dbReference>
<gene>
    <name evidence="2" type="ORF">IQ63_08985</name>
</gene>
<organism evidence="2 3">
    <name type="scientific">Streptomyces acidiscabies</name>
    <dbReference type="NCBI Taxonomy" id="42234"/>
    <lineage>
        <taxon>Bacteria</taxon>
        <taxon>Bacillati</taxon>
        <taxon>Actinomycetota</taxon>
        <taxon>Actinomycetes</taxon>
        <taxon>Kitasatosporales</taxon>
        <taxon>Streptomycetaceae</taxon>
        <taxon>Streptomyces</taxon>
    </lineage>
</organism>
<feature type="compositionally biased region" description="Low complexity" evidence="1">
    <location>
        <begin position="52"/>
        <end position="63"/>
    </location>
</feature>
<dbReference type="Proteomes" id="UP000037151">
    <property type="component" value="Unassembled WGS sequence"/>
</dbReference>
<accession>A0A0L0KJ23</accession>
<name>A0A0L0KJ23_9ACTN</name>
<proteinExistence type="predicted"/>
<comment type="caution">
    <text evidence="2">The sequence shown here is derived from an EMBL/GenBank/DDBJ whole genome shotgun (WGS) entry which is preliminary data.</text>
</comment>
<dbReference type="AlphaFoldDB" id="A0A0L0KJ23"/>